<proteinExistence type="predicted"/>
<comment type="caution">
    <text evidence="1">The sequence shown here is derived from an EMBL/GenBank/DDBJ whole genome shotgun (WGS) entry which is preliminary data.</text>
</comment>
<dbReference type="Proteomes" id="UP000241167">
    <property type="component" value="Unassembled WGS sequence"/>
</dbReference>
<sequence>MAGLFVVHASDPGFAAARIAGARVQFARHGFAEPVERAVGGWRLLHAPHIIGGPESVFERGDDLVAIAGTFSCDGTFGRPALEALLGMDLPRLDWGRIGGQFVALVRRGGRTFLFTDYFAAFQLFRDADGRFFSTSFLAAAEALPRLHFHAQAVYEMAFNVVPVGDDTVFAELKTVGPGTMIELGDGGAAPHALSKPLPDAPTILPIGDRIAAHRERLEAIVGAHVAAFGNDVCCPLSGGLDSRLLLASLRAAGSRPHVYVYGRKGSDDVEIALAIGAADGFAVEWVDKSAQPQPDPDAFPERVERNFQDYDGLPVYGEIFESGANAAARDARHPGGALSASGGCGEIFRNFFYLPDSPARAATIARTFFARYDRRDLTNAFEEGDFLRAVEDKILAALGRDGDRGPLPRPLIEQIYPRIRCRSFFGREISLEGRHGPYLMPFLDHQVVAGAMTLPMALKHAGRFEAMLLTAIDPVLARYPSAYGHHFAEAPGLRHRVSEWTTRVRPAWLRQRSYALQRRLQRGWAGASGLMARAFLGRVIDLDYPAMRRFFRIEQVQDQGMLMRIANLEYLAKRLGSRVVG</sequence>
<reference evidence="1 2" key="1">
    <citation type="submission" date="2018-03" db="EMBL/GenBank/DDBJ databases">
        <title>The draft genome of Sphingosinicella sp. GL-C-18.</title>
        <authorList>
            <person name="Liu L."/>
            <person name="Li L."/>
            <person name="Liang L."/>
            <person name="Zhang X."/>
            <person name="Wang T."/>
        </authorList>
    </citation>
    <scope>NUCLEOTIDE SEQUENCE [LARGE SCALE GENOMIC DNA]</scope>
    <source>
        <strain evidence="1 2">GL-C-18</strain>
    </source>
</reference>
<dbReference type="RefSeq" id="WP_106513971.1">
    <property type="nucleotide sequence ID" value="NZ_PXYI01000005.1"/>
</dbReference>
<protein>
    <recommendedName>
        <fullName evidence="3">Asparagine synthetase domain-containing protein</fullName>
    </recommendedName>
</protein>
<gene>
    <name evidence="1" type="ORF">C7I55_15725</name>
</gene>
<dbReference type="SUPFAM" id="SSF52402">
    <property type="entry name" value="Adenine nucleotide alpha hydrolases-like"/>
    <property type="match status" value="1"/>
</dbReference>
<evidence type="ECO:0008006" key="3">
    <source>
        <dbReference type="Google" id="ProtNLM"/>
    </source>
</evidence>
<organism evidence="1 2">
    <name type="scientific">Allosphingosinicella deserti</name>
    <dbReference type="NCBI Taxonomy" id="2116704"/>
    <lineage>
        <taxon>Bacteria</taxon>
        <taxon>Pseudomonadati</taxon>
        <taxon>Pseudomonadota</taxon>
        <taxon>Alphaproteobacteria</taxon>
        <taxon>Sphingomonadales</taxon>
        <taxon>Sphingomonadaceae</taxon>
        <taxon>Allosphingosinicella</taxon>
    </lineage>
</organism>
<dbReference type="InterPro" id="IPR014729">
    <property type="entry name" value="Rossmann-like_a/b/a_fold"/>
</dbReference>
<dbReference type="AlphaFoldDB" id="A0A2P7QLD4"/>
<accession>A0A2P7QLD4</accession>
<name>A0A2P7QLD4_9SPHN</name>
<dbReference type="OrthoDB" id="6287162at2"/>
<dbReference type="Gene3D" id="3.40.50.620">
    <property type="entry name" value="HUPs"/>
    <property type="match status" value="1"/>
</dbReference>
<dbReference type="EMBL" id="PXYI01000005">
    <property type="protein sequence ID" value="PSJ38777.1"/>
    <property type="molecule type" value="Genomic_DNA"/>
</dbReference>
<evidence type="ECO:0000313" key="2">
    <source>
        <dbReference type="Proteomes" id="UP000241167"/>
    </source>
</evidence>
<keyword evidence="2" id="KW-1185">Reference proteome</keyword>
<evidence type="ECO:0000313" key="1">
    <source>
        <dbReference type="EMBL" id="PSJ38777.1"/>
    </source>
</evidence>